<evidence type="ECO:0000313" key="10">
    <source>
        <dbReference type="Proteomes" id="UP000002358"/>
    </source>
</evidence>
<dbReference type="SUPFAM" id="SSF54236">
    <property type="entry name" value="Ubiquitin-like"/>
    <property type="match status" value="1"/>
</dbReference>
<dbReference type="Proteomes" id="UP000002358">
    <property type="component" value="Chromosome 5"/>
</dbReference>
<dbReference type="GeneID" id="100117055"/>
<dbReference type="AlphaFoldDB" id="A0A7M7G2K5"/>
<evidence type="ECO:0000313" key="9">
    <source>
        <dbReference type="EnsemblMetazoa" id="XP_001601396"/>
    </source>
</evidence>
<evidence type="ECO:0000256" key="5">
    <source>
        <dbReference type="ARBA" id="ARBA00041575"/>
    </source>
</evidence>
<dbReference type="Pfam" id="PF00789">
    <property type="entry name" value="UBX"/>
    <property type="match status" value="1"/>
</dbReference>
<evidence type="ECO:0000256" key="7">
    <source>
        <dbReference type="SAM" id="MobiDB-lite"/>
    </source>
</evidence>
<dbReference type="Gene3D" id="3.10.20.90">
    <property type="entry name" value="Phosphatidylinositol 3-kinase Catalytic Subunit, Chain A, domain 1"/>
    <property type="match status" value="1"/>
</dbReference>
<evidence type="ECO:0000256" key="1">
    <source>
        <dbReference type="ARBA" id="ARBA00004406"/>
    </source>
</evidence>
<dbReference type="InterPro" id="IPR036249">
    <property type="entry name" value="Thioredoxin-like_sf"/>
</dbReference>
<dbReference type="GO" id="GO:0036503">
    <property type="term" value="P:ERAD pathway"/>
    <property type="evidence" value="ECO:0007669"/>
    <property type="project" value="TreeGrafter"/>
</dbReference>
<accession>A0A7M7G2K5</accession>
<name>A0A7M7G2K5_NASVI</name>
<dbReference type="GO" id="GO:0006986">
    <property type="term" value="P:response to unfolded protein"/>
    <property type="evidence" value="ECO:0007669"/>
    <property type="project" value="UniProtKB-KW"/>
</dbReference>
<keyword evidence="2" id="KW-0834">Unfolded protein response</keyword>
<evidence type="ECO:0000256" key="4">
    <source>
        <dbReference type="ARBA" id="ARBA00040925"/>
    </source>
</evidence>
<dbReference type="InterPro" id="IPR001012">
    <property type="entry name" value="UBX_dom"/>
</dbReference>
<dbReference type="GO" id="GO:0005789">
    <property type="term" value="C:endoplasmic reticulum membrane"/>
    <property type="evidence" value="ECO:0007669"/>
    <property type="project" value="UniProtKB-SubCell"/>
</dbReference>
<dbReference type="Pfam" id="PF23187">
    <property type="entry name" value="UBX7_N"/>
    <property type="match status" value="1"/>
</dbReference>
<dbReference type="SMR" id="A0A7M7G2K5"/>
<dbReference type="SMART" id="SM00166">
    <property type="entry name" value="UBX"/>
    <property type="match status" value="1"/>
</dbReference>
<feature type="region of interest" description="Disordered" evidence="7">
    <location>
        <begin position="478"/>
        <end position="501"/>
    </location>
</feature>
<feature type="region of interest" description="Disordered" evidence="7">
    <location>
        <begin position="201"/>
        <end position="244"/>
    </location>
</feature>
<feature type="compositionally biased region" description="Polar residues" evidence="7">
    <location>
        <begin position="133"/>
        <end position="165"/>
    </location>
</feature>
<dbReference type="RefSeq" id="XP_001601396.2">
    <property type="nucleotide sequence ID" value="XM_001601346.5"/>
</dbReference>
<evidence type="ECO:0000256" key="3">
    <source>
        <dbReference type="ARBA" id="ARBA00038812"/>
    </source>
</evidence>
<dbReference type="PROSITE" id="PS50033">
    <property type="entry name" value="UBX"/>
    <property type="match status" value="1"/>
</dbReference>
<dbReference type="InterPro" id="IPR029071">
    <property type="entry name" value="Ubiquitin-like_domsf"/>
</dbReference>
<comment type="subcellular location">
    <subcellularLocation>
        <location evidence="1">Endoplasmic reticulum membrane</location>
        <topology evidence="1">Peripheral membrane protein</topology>
    </subcellularLocation>
</comment>
<dbReference type="CDD" id="cd16117">
    <property type="entry name" value="UBX_UBXN4"/>
    <property type="match status" value="1"/>
</dbReference>
<feature type="region of interest" description="Disordered" evidence="7">
    <location>
        <begin position="118"/>
        <end position="170"/>
    </location>
</feature>
<dbReference type="PANTHER" id="PTHR46424">
    <property type="entry name" value="UBX DOMAIN-CONTAINING PROTEIN 4"/>
    <property type="match status" value="1"/>
</dbReference>
<keyword evidence="10" id="KW-1185">Reference proteome</keyword>
<reference evidence="9" key="1">
    <citation type="submission" date="2021-01" db="UniProtKB">
        <authorList>
            <consortium name="EnsemblMetazoa"/>
        </authorList>
    </citation>
    <scope>IDENTIFICATION</scope>
</reference>
<dbReference type="FunCoup" id="A0A7M7G2K5">
    <property type="interactions" value="1070"/>
</dbReference>
<sequence>MKWFQGGIAEAIAASKAKKAVFVVFVEGKDDVSQEVARSLNSSEVSSKLESEKFVAIRLESESENYRFFAQIYQLVPVPSIFFIGESGTPLEIIGNALSPSDLVAKIDSILLKANPQSTTSSANLIDAEQKARSPSNSQETNKSQGSEPATSNPTQTAEDSSSNDATANTELTAEERAAAEITHEEKLRRARELIELQNKKRQEEEERKEREREIERRKMGRDVQKLRQQQQDREIREAQQERAREKAAEAAAREKILKQIAEDKLERKRKHEMHLQEKNTQQKKTDEEAQARAKAAAAATDMSKARIQFKLPTGSPITGTFDSSSTLGSLRAYVVQNAQLPFQRFSMSACFPRKDFTTADDSKTLLELDLVPSSVILILPVKSSNPASVIKSADGGGIFSHFIWTLLAPVVSIYNYVVGYFSGRPRGGDNNSGNEDLNPGSSLGGNASAAFGRLGNIGARRLGGQGASKIRARGNVHTLHSGDNDNDENNTWNGNSTQQM</sequence>
<feature type="region of interest" description="Disordered" evidence="7">
    <location>
        <begin position="268"/>
        <end position="290"/>
    </location>
</feature>
<dbReference type="EnsemblMetazoa" id="XM_001601346">
    <property type="protein sequence ID" value="XP_001601396"/>
    <property type="gene ID" value="LOC100117055"/>
</dbReference>
<dbReference type="KEGG" id="nvi:100117055"/>
<comment type="function">
    <text evidence="6">Involved in endoplasmic reticulum-associated protein degradation (ERAD). Acts as a platform to recruit both UBQLN1 and VCP to the ER during ERAD.</text>
</comment>
<evidence type="ECO:0000256" key="2">
    <source>
        <dbReference type="ARBA" id="ARBA00023230"/>
    </source>
</evidence>
<comment type="subunit">
    <text evidence="3">Directly interacts with VCP. Interacts with UBQLN1. Forms a complex with VCP and UBQLN1.</text>
</comment>
<feature type="domain" description="UBX" evidence="8">
    <location>
        <begin position="301"/>
        <end position="379"/>
    </location>
</feature>
<dbReference type="SUPFAM" id="SSF52833">
    <property type="entry name" value="Thioredoxin-like"/>
    <property type="match status" value="1"/>
</dbReference>
<feature type="compositionally biased region" description="Low complexity" evidence="7">
    <location>
        <begin position="490"/>
        <end position="501"/>
    </location>
</feature>
<protein>
    <recommendedName>
        <fullName evidence="4">UBX domain-containing protein 4</fullName>
    </recommendedName>
    <alternativeName>
        <fullName evidence="5">UBX domain-containing protein 2</fullName>
    </alternativeName>
</protein>
<dbReference type="PANTHER" id="PTHR46424:SF1">
    <property type="entry name" value="UBX DOMAIN-CONTAINING PROTEIN 4"/>
    <property type="match status" value="1"/>
</dbReference>
<evidence type="ECO:0000256" key="6">
    <source>
        <dbReference type="ARBA" id="ARBA00046062"/>
    </source>
</evidence>
<organism evidence="9 10">
    <name type="scientific">Nasonia vitripennis</name>
    <name type="common">Parasitic wasp</name>
    <dbReference type="NCBI Taxonomy" id="7425"/>
    <lineage>
        <taxon>Eukaryota</taxon>
        <taxon>Metazoa</taxon>
        <taxon>Ecdysozoa</taxon>
        <taxon>Arthropoda</taxon>
        <taxon>Hexapoda</taxon>
        <taxon>Insecta</taxon>
        <taxon>Pterygota</taxon>
        <taxon>Neoptera</taxon>
        <taxon>Endopterygota</taxon>
        <taxon>Hymenoptera</taxon>
        <taxon>Apocrita</taxon>
        <taxon>Proctotrupomorpha</taxon>
        <taxon>Chalcidoidea</taxon>
        <taxon>Pteromalidae</taxon>
        <taxon>Pteromalinae</taxon>
        <taxon>Nasonia</taxon>
    </lineage>
</organism>
<evidence type="ECO:0000259" key="8">
    <source>
        <dbReference type="PROSITE" id="PS50033"/>
    </source>
</evidence>
<dbReference type="OrthoDB" id="2445133at2759"/>
<dbReference type="InParanoid" id="A0A7M7G2K5"/>
<dbReference type="Gene3D" id="3.40.30.10">
    <property type="entry name" value="Glutaredoxin"/>
    <property type="match status" value="1"/>
</dbReference>
<proteinExistence type="predicted"/>